<reference evidence="2" key="1">
    <citation type="submission" date="2019-09" db="EMBL/GenBank/DDBJ databases">
        <title>Draft genome information of white flower Hibiscus syriacus.</title>
        <authorList>
            <person name="Kim Y.-M."/>
        </authorList>
    </citation>
    <scope>NUCLEOTIDE SEQUENCE [LARGE SCALE GENOMIC DNA]</scope>
    <source>
        <strain evidence="2">YM2019G1</strain>
    </source>
</reference>
<accession>A0A6A2ZKN1</accession>
<evidence type="ECO:0000313" key="3">
    <source>
        <dbReference type="Proteomes" id="UP000436088"/>
    </source>
</evidence>
<sequence length="121" mass="13351">MAHHHLLPPISKTLGESCRVQLGAGVGSQWTNPDSEIPSYGDSDVYVPTMPPTLSQMDMSTSKVGSSVEEEVQSGLRTQRVDNPVLFQQKSGGLMTQNFSNPVDRYGFRYPTQWGGFGFRQ</sequence>
<dbReference type="EMBL" id="VEPZ02001137">
    <property type="protein sequence ID" value="KAE8692283.1"/>
    <property type="molecule type" value="Genomic_DNA"/>
</dbReference>
<evidence type="ECO:0000313" key="2">
    <source>
        <dbReference type="EMBL" id="KAE8692283.1"/>
    </source>
</evidence>
<proteinExistence type="predicted"/>
<feature type="compositionally biased region" description="Polar residues" evidence="1">
    <location>
        <begin position="52"/>
        <end position="65"/>
    </location>
</feature>
<gene>
    <name evidence="2" type="ORF">F3Y22_tig00110847pilonHSYRG00212</name>
</gene>
<organism evidence="2 3">
    <name type="scientific">Hibiscus syriacus</name>
    <name type="common">Rose of Sharon</name>
    <dbReference type="NCBI Taxonomy" id="106335"/>
    <lineage>
        <taxon>Eukaryota</taxon>
        <taxon>Viridiplantae</taxon>
        <taxon>Streptophyta</taxon>
        <taxon>Embryophyta</taxon>
        <taxon>Tracheophyta</taxon>
        <taxon>Spermatophyta</taxon>
        <taxon>Magnoliopsida</taxon>
        <taxon>eudicotyledons</taxon>
        <taxon>Gunneridae</taxon>
        <taxon>Pentapetalae</taxon>
        <taxon>rosids</taxon>
        <taxon>malvids</taxon>
        <taxon>Malvales</taxon>
        <taxon>Malvaceae</taxon>
        <taxon>Malvoideae</taxon>
        <taxon>Hibiscus</taxon>
    </lineage>
</organism>
<feature type="region of interest" description="Disordered" evidence="1">
    <location>
        <begin position="25"/>
        <end position="44"/>
    </location>
</feature>
<feature type="region of interest" description="Disordered" evidence="1">
    <location>
        <begin position="51"/>
        <end position="83"/>
    </location>
</feature>
<dbReference type="AlphaFoldDB" id="A0A6A2ZKN1"/>
<dbReference type="Proteomes" id="UP000436088">
    <property type="component" value="Unassembled WGS sequence"/>
</dbReference>
<name>A0A6A2ZKN1_HIBSY</name>
<protein>
    <submittedName>
        <fullName evidence="2">Uncharacterized protein</fullName>
    </submittedName>
</protein>
<evidence type="ECO:0000256" key="1">
    <source>
        <dbReference type="SAM" id="MobiDB-lite"/>
    </source>
</evidence>
<keyword evidence="3" id="KW-1185">Reference proteome</keyword>
<comment type="caution">
    <text evidence="2">The sequence shown here is derived from an EMBL/GenBank/DDBJ whole genome shotgun (WGS) entry which is preliminary data.</text>
</comment>